<evidence type="ECO:0000313" key="1">
    <source>
        <dbReference type="EMBL" id="SVE38210.1"/>
    </source>
</evidence>
<protein>
    <recommendedName>
        <fullName evidence="2">Rhamnogalacturonan lyase domain-containing protein</fullName>
    </recommendedName>
</protein>
<sequence>LYMTRGKTYTFNYSGFTSSTHPFYLATSGVGAWETTKYNNQYTSGITSSADSLVFVVPSDAPNVLYYHCGTHAGMGGKIEIYDDGQILIIDDVTSNDQWSVEVRDTDADSNQWWSSWMGDNLQTTTSTFGRISGYSLDTNGDPVRAWYELFDEFQNWVDLWMLGGVTMNEDTGTFMLDVPAGTYYLQARPEDAAYEPIWYDGKSSFETATPIVVTDGSVASGIRFAYTKLPVGTISGT</sequence>
<feature type="non-terminal residue" evidence="1">
    <location>
        <position position="1"/>
    </location>
</feature>
<name>A0A383D1M6_9ZZZZ</name>
<organism evidence="1">
    <name type="scientific">marine metagenome</name>
    <dbReference type="NCBI Taxonomy" id="408172"/>
    <lineage>
        <taxon>unclassified sequences</taxon>
        <taxon>metagenomes</taxon>
        <taxon>ecological metagenomes</taxon>
    </lineage>
</organism>
<feature type="non-terminal residue" evidence="1">
    <location>
        <position position="238"/>
    </location>
</feature>
<dbReference type="EMBL" id="UINC01213441">
    <property type="protein sequence ID" value="SVE38210.1"/>
    <property type="molecule type" value="Genomic_DNA"/>
</dbReference>
<gene>
    <name evidence="1" type="ORF">METZ01_LOCUS491064</name>
</gene>
<dbReference type="SUPFAM" id="SSF49503">
    <property type="entry name" value="Cupredoxins"/>
    <property type="match status" value="1"/>
</dbReference>
<evidence type="ECO:0008006" key="2">
    <source>
        <dbReference type="Google" id="ProtNLM"/>
    </source>
</evidence>
<accession>A0A383D1M6</accession>
<reference evidence="1" key="1">
    <citation type="submission" date="2018-05" db="EMBL/GenBank/DDBJ databases">
        <authorList>
            <person name="Lanie J.A."/>
            <person name="Ng W.-L."/>
            <person name="Kazmierczak K.M."/>
            <person name="Andrzejewski T.M."/>
            <person name="Davidsen T.M."/>
            <person name="Wayne K.J."/>
            <person name="Tettelin H."/>
            <person name="Glass J.I."/>
            <person name="Rusch D."/>
            <person name="Podicherti R."/>
            <person name="Tsui H.-C.T."/>
            <person name="Winkler M.E."/>
        </authorList>
    </citation>
    <scope>NUCLEOTIDE SEQUENCE</scope>
</reference>
<proteinExistence type="predicted"/>
<dbReference type="InterPro" id="IPR008972">
    <property type="entry name" value="Cupredoxin"/>
</dbReference>
<dbReference type="AlphaFoldDB" id="A0A383D1M6"/>